<organism evidence="3 4">
    <name type="scientific">Pedobacter chitinilyticus</name>
    <dbReference type="NCBI Taxonomy" id="2233776"/>
    <lineage>
        <taxon>Bacteria</taxon>
        <taxon>Pseudomonadati</taxon>
        <taxon>Bacteroidota</taxon>
        <taxon>Sphingobacteriia</taxon>
        <taxon>Sphingobacteriales</taxon>
        <taxon>Sphingobacteriaceae</taxon>
        <taxon>Pedobacter</taxon>
    </lineage>
</organism>
<keyword evidence="4" id="KW-1185">Reference proteome</keyword>
<gene>
    <name evidence="3" type="ORF">DPV69_20195</name>
</gene>
<evidence type="ECO:0000256" key="1">
    <source>
        <dbReference type="SAM" id="Phobius"/>
    </source>
</evidence>
<dbReference type="OrthoDB" id="9792992at2"/>
<dbReference type="Gene3D" id="3.30.565.10">
    <property type="entry name" value="Histidine kinase-like ATPase, C-terminal domain"/>
    <property type="match status" value="1"/>
</dbReference>
<dbReference type="AlphaFoldDB" id="A0A3S4RN10"/>
<keyword evidence="1" id="KW-1133">Transmembrane helix</keyword>
<dbReference type="InterPro" id="IPR050640">
    <property type="entry name" value="Bact_2-comp_sensor_kinase"/>
</dbReference>
<feature type="transmembrane region" description="Helical" evidence="1">
    <location>
        <begin position="59"/>
        <end position="81"/>
    </location>
</feature>
<evidence type="ECO:0000313" key="3">
    <source>
        <dbReference type="EMBL" id="RWU04000.1"/>
    </source>
</evidence>
<accession>A0A3S4RN10</accession>
<dbReference type="RefSeq" id="WP_113649239.1">
    <property type="nucleotide sequence ID" value="NZ_QMHN01000008.1"/>
</dbReference>
<keyword evidence="1" id="KW-0472">Membrane</keyword>
<feature type="domain" description="Signal transduction histidine kinase internal region" evidence="2">
    <location>
        <begin position="173"/>
        <end position="250"/>
    </location>
</feature>
<dbReference type="Proteomes" id="UP000284120">
    <property type="component" value="Unassembled WGS sequence"/>
</dbReference>
<keyword evidence="3" id="KW-0418">Kinase</keyword>
<dbReference type="GO" id="GO:0016020">
    <property type="term" value="C:membrane"/>
    <property type="evidence" value="ECO:0007669"/>
    <property type="project" value="InterPro"/>
</dbReference>
<dbReference type="PANTHER" id="PTHR34220">
    <property type="entry name" value="SENSOR HISTIDINE KINASE YPDA"/>
    <property type="match status" value="1"/>
</dbReference>
<evidence type="ECO:0000259" key="2">
    <source>
        <dbReference type="Pfam" id="PF06580"/>
    </source>
</evidence>
<name>A0A3S4RN10_9SPHI</name>
<keyword evidence="3" id="KW-0808">Transferase</keyword>
<feature type="transmembrane region" description="Helical" evidence="1">
    <location>
        <begin position="132"/>
        <end position="153"/>
    </location>
</feature>
<protein>
    <submittedName>
        <fullName evidence="3">Histidine kinase</fullName>
    </submittedName>
</protein>
<feature type="transmembrane region" description="Helical" evidence="1">
    <location>
        <begin position="30"/>
        <end position="47"/>
    </location>
</feature>
<comment type="caution">
    <text evidence="3">The sequence shown here is derived from an EMBL/GenBank/DDBJ whole genome shotgun (WGS) entry which is preliminary data.</text>
</comment>
<dbReference type="PANTHER" id="PTHR34220:SF7">
    <property type="entry name" value="SENSOR HISTIDINE KINASE YPDA"/>
    <property type="match status" value="1"/>
</dbReference>
<dbReference type="InterPro" id="IPR036890">
    <property type="entry name" value="HATPase_C_sf"/>
</dbReference>
<evidence type="ECO:0000313" key="4">
    <source>
        <dbReference type="Proteomes" id="UP000284120"/>
    </source>
</evidence>
<sequence length="362" mass="42020">MKDNFSADDTLKAFQNKKLISFLIDGRYRYVRHAIMLLSLLLILSNAKSTSDYSDRYEQYSLLVYYLVIVFLVYINIYLLVPMFFFKGMYIAYLTVLMVLLALVMSVMFSVIEQYFEPHRILERHPISLTRVIVSGVVFFVPFIMVSTTIKLVQRWIKDNERISELKNITLRMELNGLKNQINPHFLFNMLNNVNTLVKVNPQKASLVILKLSDFLRYQLYDNDEEYTNLSAELDFLSNFLNLEKIRRDDFTFDIDVSHGDRTILLPPNLFTTFVENAVKHSADVTGGHSYVHLLIVADEHRLHFRCINSIVGNEGLQPPSIRGGMGLANIKRRLQLLYAHNYHLTSETSAKEHIVNLIIPI</sequence>
<proteinExistence type="predicted"/>
<dbReference type="EMBL" id="SAYW01000008">
    <property type="protein sequence ID" value="RWU04000.1"/>
    <property type="molecule type" value="Genomic_DNA"/>
</dbReference>
<keyword evidence="1" id="KW-0812">Transmembrane</keyword>
<dbReference type="InterPro" id="IPR010559">
    <property type="entry name" value="Sig_transdc_His_kin_internal"/>
</dbReference>
<reference evidence="3 4" key="1">
    <citation type="submission" date="2018-06" db="EMBL/GenBank/DDBJ databases">
        <title>Pedobacter endophyticus sp. nov., an endophytic bacterium isolated from a leaf of Triticum aestivum.</title>
        <authorList>
            <person name="Zhang L."/>
        </authorList>
    </citation>
    <scope>NUCLEOTIDE SEQUENCE [LARGE SCALE GENOMIC DNA]</scope>
    <source>
        <strain evidence="3 4">CM134L-2</strain>
    </source>
</reference>
<dbReference type="GO" id="GO:0000155">
    <property type="term" value="F:phosphorelay sensor kinase activity"/>
    <property type="evidence" value="ECO:0007669"/>
    <property type="project" value="InterPro"/>
</dbReference>
<feature type="transmembrane region" description="Helical" evidence="1">
    <location>
        <begin position="90"/>
        <end position="112"/>
    </location>
</feature>
<dbReference type="Pfam" id="PF06580">
    <property type="entry name" value="His_kinase"/>
    <property type="match status" value="1"/>
</dbReference>